<protein>
    <submittedName>
        <fullName evidence="2">Uncharacterized protein</fullName>
    </submittedName>
</protein>
<feature type="region of interest" description="Disordered" evidence="1">
    <location>
        <begin position="1"/>
        <end position="24"/>
    </location>
</feature>
<dbReference type="EMBL" id="JASCZI010181245">
    <property type="protein sequence ID" value="MED6179466.1"/>
    <property type="molecule type" value="Genomic_DNA"/>
</dbReference>
<dbReference type="Proteomes" id="UP001341840">
    <property type="component" value="Unassembled WGS sequence"/>
</dbReference>
<feature type="compositionally biased region" description="Low complexity" evidence="1">
    <location>
        <begin position="13"/>
        <end position="23"/>
    </location>
</feature>
<comment type="caution">
    <text evidence="2">The sequence shown here is derived from an EMBL/GenBank/DDBJ whole genome shotgun (WGS) entry which is preliminary data.</text>
</comment>
<evidence type="ECO:0000256" key="1">
    <source>
        <dbReference type="SAM" id="MobiDB-lite"/>
    </source>
</evidence>
<feature type="region of interest" description="Disordered" evidence="1">
    <location>
        <begin position="63"/>
        <end position="87"/>
    </location>
</feature>
<gene>
    <name evidence="2" type="ORF">PIB30_001229</name>
</gene>
<organism evidence="2 3">
    <name type="scientific">Stylosanthes scabra</name>
    <dbReference type="NCBI Taxonomy" id="79078"/>
    <lineage>
        <taxon>Eukaryota</taxon>
        <taxon>Viridiplantae</taxon>
        <taxon>Streptophyta</taxon>
        <taxon>Embryophyta</taxon>
        <taxon>Tracheophyta</taxon>
        <taxon>Spermatophyta</taxon>
        <taxon>Magnoliopsida</taxon>
        <taxon>eudicotyledons</taxon>
        <taxon>Gunneridae</taxon>
        <taxon>Pentapetalae</taxon>
        <taxon>rosids</taxon>
        <taxon>fabids</taxon>
        <taxon>Fabales</taxon>
        <taxon>Fabaceae</taxon>
        <taxon>Papilionoideae</taxon>
        <taxon>50 kb inversion clade</taxon>
        <taxon>dalbergioids sensu lato</taxon>
        <taxon>Dalbergieae</taxon>
        <taxon>Pterocarpus clade</taxon>
        <taxon>Stylosanthes</taxon>
    </lineage>
</organism>
<reference evidence="2 3" key="1">
    <citation type="journal article" date="2023" name="Plants (Basel)">
        <title>Bridging the Gap: Combining Genomics and Transcriptomics Approaches to Understand Stylosanthes scabra, an Orphan Legume from the Brazilian Caatinga.</title>
        <authorList>
            <person name="Ferreira-Neto J.R.C."/>
            <person name="da Silva M.D."/>
            <person name="Binneck E."/>
            <person name="de Melo N.F."/>
            <person name="da Silva R.H."/>
            <person name="de Melo A.L.T.M."/>
            <person name="Pandolfi V."/>
            <person name="Bustamante F.O."/>
            <person name="Brasileiro-Vidal A.C."/>
            <person name="Benko-Iseppon A.M."/>
        </authorList>
    </citation>
    <scope>NUCLEOTIDE SEQUENCE [LARGE SCALE GENOMIC DNA]</scope>
    <source>
        <tissue evidence="2">Leaves</tissue>
    </source>
</reference>
<keyword evidence="3" id="KW-1185">Reference proteome</keyword>
<evidence type="ECO:0000313" key="2">
    <source>
        <dbReference type="EMBL" id="MED6179466.1"/>
    </source>
</evidence>
<name>A0ABU6W241_9FABA</name>
<accession>A0ABU6W241</accession>
<evidence type="ECO:0000313" key="3">
    <source>
        <dbReference type="Proteomes" id="UP001341840"/>
    </source>
</evidence>
<proteinExistence type="predicted"/>
<sequence>MEEERPMVEGTMASAAAGARAAGVRPEGWGNQIRKVGMRRVCELEKECSNMKKIYLTFSSIPSPSPNYQATVTHGNATHPTTCQQQQ</sequence>